<accession>A0A6A4RMD4</accession>
<evidence type="ECO:0000313" key="3">
    <source>
        <dbReference type="EMBL" id="KAE9631848.1"/>
    </source>
</evidence>
<organism evidence="3 4">
    <name type="scientific">Parasedimentitalea maritima</name>
    <dbReference type="NCBI Taxonomy" id="2578117"/>
    <lineage>
        <taxon>Bacteria</taxon>
        <taxon>Pseudomonadati</taxon>
        <taxon>Pseudomonadota</taxon>
        <taxon>Alphaproteobacteria</taxon>
        <taxon>Rhodobacterales</taxon>
        <taxon>Paracoccaceae</taxon>
        <taxon>Parasedimentitalea</taxon>
    </lineage>
</organism>
<dbReference type="GO" id="GO:0090313">
    <property type="term" value="P:regulation of protein targeting to membrane"/>
    <property type="evidence" value="ECO:0007669"/>
    <property type="project" value="TreeGrafter"/>
</dbReference>
<dbReference type="InterPro" id="IPR052894">
    <property type="entry name" value="AsmA-related"/>
</dbReference>
<gene>
    <name evidence="3" type="ORF">GP644_05985</name>
</gene>
<sequence length="909" mass="96623">MQPWIKQILLWLLGLMGLTLFAAWVLVSSSLLAKPRGDLAARLLSDRFGQDVEIKDGLIVSVGANVKVNANGIVLSREGLSDANLATVGKLEFVLSLKDLLNGQISPRDLSINAANLMFVVDAEGENFWVAGSENKSPQPPNTNDNELWKFLSDISVQFSNSHVIYQDARNGLDLDLLLASADVGQTDTSAPLVLSAKGALNGEELTLRGELSADKSFKVSADFSQMDLSLDGAVDQEGYKGKLSLSVDEIGQLLEALKLEKSVSGTAQVAVTYEIEEGVSRIPELSVVAELDSGQAVKVTGDLGVLGDPTDISVHTDISLYSASNMPPSTTSRRNLKLTGVVMELVAQPNGIPKRAMVIKTNGFILDTTGEGPPPIEVSKISRTADGKLRLGKAVLRIGPPETPFIVLDGGIADALRLEGIDFKAALDLPAASLVAPELFQTSDALGTVSGGFRLKGTGRALELSELQAATRGTDLWNLNITGTLRNALKFEDIALSISADVPSGSALLETMGLVGVETGAVGLRADVSSEATKWQVAAAIDMDETDLSLNAEFDLVEPHPVLRGQIESDLIRIEHLRQIVAAYIQLKKLEELEVEAKQGAQETGATEDVVVIQPLVLNSPNPSDPAADGQAGNQGPIRNVTLRPLGQAVLMSGLDLGVTIEFRKIEGEKGVSSLSSELEMKSQKARLGPMKIEYGGAYFDLTGSIDLGETPDILTLTGSTGGWDFGEMMQALEVKKQANGILKGSFDISGHHTSVSDFLGTATGSATVSMRNGSIDTQLLDLAGLGVIPWLFSKDKGAAVPIVCARAPLYFSNGHITTKQTVVETDQVQLVVYGDVSLAGKSLDLAGQPRKIGKPLSRSPWPFTVVGPFAKPKIKVKDGPRRLARSDGAKTMPQKRQPCVPDILQLQ</sequence>
<dbReference type="EMBL" id="WSFO01000002">
    <property type="protein sequence ID" value="KAE9631848.1"/>
    <property type="molecule type" value="Genomic_DNA"/>
</dbReference>
<reference evidence="3 4" key="1">
    <citation type="submission" date="2019-12" db="EMBL/GenBank/DDBJ databases">
        <authorList>
            <person name="Zhang Y.-J."/>
        </authorList>
    </citation>
    <scope>NUCLEOTIDE SEQUENCE [LARGE SCALE GENOMIC DNA]</scope>
    <source>
        <strain evidence="3 4">H18S-6</strain>
    </source>
</reference>
<protein>
    <submittedName>
        <fullName evidence="3">AsmA family protein</fullName>
    </submittedName>
</protein>
<evidence type="ECO:0000256" key="1">
    <source>
        <dbReference type="SAM" id="MobiDB-lite"/>
    </source>
</evidence>
<dbReference type="AlphaFoldDB" id="A0A6A4RMD4"/>
<dbReference type="Pfam" id="PF05170">
    <property type="entry name" value="AsmA"/>
    <property type="match status" value="2"/>
</dbReference>
<name>A0A6A4RMD4_9RHOB</name>
<evidence type="ECO:0000259" key="2">
    <source>
        <dbReference type="Pfam" id="PF05170"/>
    </source>
</evidence>
<proteinExistence type="predicted"/>
<feature type="domain" description="AsmA" evidence="2">
    <location>
        <begin position="544"/>
        <end position="822"/>
    </location>
</feature>
<dbReference type="Proteomes" id="UP000441586">
    <property type="component" value="Unassembled WGS sequence"/>
</dbReference>
<dbReference type="GO" id="GO:0005886">
    <property type="term" value="C:plasma membrane"/>
    <property type="evidence" value="ECO:0007669"/>
    <property type="project" value="TreeGrafter"/>
</dbReference>
<feature type="compositionally biased region" description="Basic and acidic residues" evidence="1">
    <location>
        <begin position="879"/>
        <end position="890"/>
    </location>
</feature>
<comment type="caution">
    <text evidence="3">The sequence shown here is derived from an EMBL/GenBank/DDBJ whole genome shotgun (WGS) entry which is preliminary data.</text>
</comment>
<dbReference type="PANTHER" id="PTHR30441">
    <property type="entry name" value="DUF748 DOMAIN-CONTAINING PROTEIN"/>
    <property type="match status" value="1"/>
</dbReference>
<feature type="domain" description="AsmA" evidence="2">
    <location>
        <begin position="67"/>
        <end position="216"/>
    </location>
</feature>
<dbReference type="InterPro" id="IPR007844">
    <property type="entry name" value="AsmA"/>
</dbReference>
<feature type="region of interest" description="Disordered" evidence="1">
    <location>
        <begin position="879"/>
        <end position="909"/>
    </location>
</feature>
<dbReference type="RefSeq" id="WP_158977941.1">
    <property type="nucleotide sequence ID" value="NZ_WSFO01000002.1"/>
</dbReference>
<evidence type="ECO:0000313" key="4">
    <source>
        <dbReference type="Proteomes" id="UP000441586"/>
    </source>
</evidence>
<dbReference type="PANTHER" id="PTHR30441:SF4">
    <property type="entry name" value="PROTEIN ASMA"/>
    <property type="match status" value="1"/>
</dbReference>